<proteinExistence type="predicted"/>
<evidence type="ECO:0000256" key="1">
    <source>
        <dbReference type="SAM" id="MobiDB-lite"/>
    </source>
</evidence>
<keyword evidence="2" id="KW-0732">Signal</keyword>
<sequence length="116" mass="13342">MNFFHNILLASLIYHSQVLSTHTKTPHNTEDIYDGDLGRLKYFIKETALAFVDCAFDISYKYCDYDTLINFECFRNLGKCIPKALESFENSSSSDQSDNFTDANSESENKRADEEL</sequence>
<feature type="compositionally biased region" description="Low complexity" evidence="1">
    <location>
        <begin position="89"/>
        <end position="100"/>
    </location>
</feature>
<keyword evidence="4" id="KW-1185">Reference proteome</keyword>
<evidence type="ECO:0000256" key="2">
    <source>
        <dbReference type="SAM" id="SignalP"/>
    </source>
</evidence>
<evidence type="ECO:0000313" key="3">
    <source>
        <dbReference type="EMBL" id="SJK86646.1"/>
    </source>
</evidence>
<feature type="compositionally biased region" description="Basic and acidic residues" evidence="1">
    <location>
        <begin position="107"/>
        <end position="116"/>
    </location>
</feature>
<dbReference type="Proteomes" id="UP000002899">
    <property type="component" value="Chromosome III"/>
</dbReference>
<reference evidence="3 4" key="1">
    <citation type="journal article" date="2012" name="Nucleic Acids Res.">
        <title>Sequencing of the smallest Apicomplexan genome from the human pathogen Babesia microti.</title>
        <authorList>
            <person name="Cornillot E."/>
            <person name="Hadj-Kaddour K."/>
            <person name="Dassouli A."/>
            <person name="Noel B."/>
            <person name="Ranwez V."/>
            <person name="Vacherie B."/>
            <person name="Augagneur Y."/>
            <person name="Bres V."/>
            <person name="Duclos A."/>
            <person name="Randazzo S."/>
            <person name="Carcy B."/>
            <person name="Debierre-Grockiego F."/>
            <person name="Delbecq S."/>
            <person name="Moubri-Menage K."/>
            <person name="Shams-Eldin H."/>
            <person name="Usmani-Brown S."/>
            <person name="Bringaud F."/>
            <person name="Wincker P."/>
            <person name="Vivares C.P."/>
            <person name="Schwarz R.T."/>
            <person name="Schetters T.P."/>
            <person name="Krause P.J."/>
            <person name="Gorenflot A."/>
            <person name="Berry V."/>
            <person name="Barbe V."/>
            <person name="Ben Mamoun C."/>
        </authorList>
    </citation>
    <scope>NUCLEOTIDE SEQUENCE [LARGE SCALE GENOMIC DNA]</scope>
    <source>
        <strain evidence="3 4">RI</strain>
    </source>
</reference>
<reference evidence="3 4" key="2">
    <citation type="journal article" date="2013" name="PLoS ONE">
        <title>Whole genome mapping and re-organization of the nuclear and mitochondrial genomes of Babesia microti isolates.</title>
        <authorList>
            <person name="Cornillot E."/>
            <person name="Dassouli A."/>
            <person name="Garg A."/>
            <person name="Pachikara N."/>
            <person name="Randazzo S."/>
            <person name="Depoix D."/>
            <person name="Carcy B."/>
            <person name="Delbecq S."/>
            <person name="Frutos R."/>
            <person name="Silva J.C."/>
            <person name="Sutton R."/>
            <person name="Krause P.J."/>
            <person name="Mamoun C.B."/>
        </authorList>
    </citation>
    <scope>NUCLEOTIDE SEQUENCE [LARGE SCALE GENOMIC DNA]</scope>
    <source>
        <strain evidence="3 4">RI</strain>
    </source>
</reference>
<dbReference type="RefSeq" id="XP_021338778.1">
    <property type="nucleotide sequence ID" value="XM_021482235.1"/>
</dbReference>
<accession>A0A1R4ACB8</accession>
<dbReference type="EMBL" id="LN871598">
    <property type="protein sequence ID" value="SJK86646.1"/>
    <property type="molecule type" value="Genomic_DNA"/>
</dbReference>
<dbReference type="Pfam" id="PF23483">
    <property type="entry name" value="Microp_apicomplexa_2"/>
    <property type="match status" value="1"/>
</dbReference>
<name>A0A1R4ACB8_BABMR</name>
<feature type="chain" id="PRO_5013136850" evidence="2">
    <location>
        <begin position="21"/>
        <end position="116"/>
    </location>
</feature>
<dbReference type="GeneID" id="33043728"/>
<protein>
    <submittedName>
        <fullName evidence="3">Uncharacterized protein</fullName>
    </submittedName>
</protein>
<dbReference type="AlphaFoldDB" id="A0A1R4ACB8"/>
<dbReference type="VEuPathDB" id="PiroplasmaDB:BMR1_03g04181"/>
<dbReference type="InterPro" id="IPR056316">
    <property type="entry name" value="Microp_apicomplexa_2"/>
</dbReference>
<dbReference type="OrthoDB" id="366318at2759"/>
<dbReference type="KEGG" id="bmic:BMR1_03g04181"/>
<feature type="signal peptide" evidence="2">
    <location>
        <begin position="1"/>
        <end position="20"/>
    </location>
</feature>
<reference evidence="3 4" key="3">
    <citation type="journal article" date="2016" name="Sci. Rep.">
        <title>Genome-wide diversity and gene expression profiling of Babesia microti isolates identify polymorphic genes that mediate host-pathogen interactions.</title>
        <authorList>
            <person name="Silva J.C."/>
            <person name="Cornillot E."/>
            <person name="McCracken C."/>
            <person name="Usmani-Brown S."/>
            <person name="Dwivedi A."/>
            <person name="Ifeonu O.O."/>
            <person name="Crabtree J."/>
            <person name="Gotia H.T."/>
            <person name="Virji A.Z."/>
            <person name="Reynes C."/>
            <person name="Colinge J."/>
            <person name="Kumar V."/>
            <person name="Lawres L."/>
            <person name="Pazzi J.E."/>
            <person name="Pablo J.V."/>
            <person name="Hung C."/>
            <person name="Brancato J."/>
            <person name="Kumari P."/>
            <person name="Orvis J."/>
            <person name="Tretina K."/>
            <person name="Chibucos M."/>
            <person name="Ott S."/>
            <person name="Sadzewicz L."/>
            <person name="Sengamalay N."/>
            <person name="Shetty A.C."/>
            <person name="Su Q."/>
            <person name="Tallon L."/>
            <person name="Fraser C.M."/>
            <person name="Frutos R."/>
            <person name="Molina D.M."/>
            <person name="Krause P.J."/>
            <person name="Ben Mamoun C."/>
        </authorList>
    </citation>
    <scope>NUCLEOTIDE SEQUENCE [LARGE SCALE GENOMIC DNA]</scope>
    <source>
        <strain evidence="3 4">RI</strain>
    </source>
</reference>
<evidence type="ECO:0000313" key="4">
    <source>
        <dbReference type="Proteomes" id="UP000002899"/>
    </source>
</evidence>
<feature type="region of interest" description="Disordered" evidence="1">
    <location>
        <begin position="89"/>
        <end position="116"/>
    </location>
</feature>
<organism evidence="3 4">
    <name type="scientific">Babesia microti (strain RI)</name>
    <dbReference type="NCBI Taxonomy" id="1133968"/>
    <lineage>
        <taxon>Eukaryota</taxon>
        <taxon>Sar</taxon>
        <taxon>Alveolata</taxon>
        <taxon>Apicomplexa</taxon>
        <taxon>Aconoidasida</taxon>
        <taxon>Piroplasmida</taxon>
        <taxon>Babesiidae</taxon>
        <taxon>Babesia</taxon>
    </lineage>
</organism>